<accession>A0A0G3H201</accession>
<protein>
    <submittedName>
        <fullName evidence="1">Uncharacterized protein</fullName>
    </submittedName>
</protein>
<proteinExistence type="predicted"/>
<dbReference type="KEGG" id="cmv:CMUST_12320"/>
<dbReference type="PATRIC" id="fig|571915.4.peg.2628"/>
<dbReference type="AlphaFoldDB" id="A0A0G3H201"/>
<dbReference type="EMBL" id="CP011542">
    <property type="protein sequence ID" value="AKK06770.1"/>
    <property type="molecule type" value="Genomic_DNA"/>
</dbReference>
<keyword evidence="2" id="KW-1185">Reference proteome</keyword>
<evidence type="ECO:0000313" key="2">
    <source>
        <dbReference type="Proteomes" id="UP000035199"/>
    </source>
</evidence>
<organism evidence="1 2">
    <name type="scientific">Corynebacterium mustelae</name>
    <dbReference type="NCBI Taxonomy" id="571915"/>
    <lineage>
        <taxon>Bacteria</taxon>
        <taxon>Bacillati</taxon>
        <taxon>Actinomycetota</taxon>
        <taxon>Actinomycetes</taxon>
        <taxon>Mycobacteriales</taxon>
        <taxon>Corynebacteriaceae</taxon>
        <taxon>Corynebacterium</taxon>
    </lineage>
</organism>
<reference evidence="2" key="2">
    <citation type="submission" date="2015-05" db="EMBL/GenBank/DDBJ databases">
        <title>Complete genome sequence of Corynebacterium mustelae DSM 45274, isolated from various tissues of a male ferret with lethal sepsis.</title>
        <authorList>
            <person name="Ruckert C."/>
            <person name="Albersmeier A."/>
            <person name="Winkler A."/>
            <person name="Tauch A."/>
        </authorList>
    </citation>
    <scope>NUCLEOTIDE SEQUENCE [LARGE SCALE GENOMIC DNA]</scope>
    <source>
        <strain evidence="2">DSM 45274</strain>
    </source>
</reference>
<name>A0A0G3H201_9CORY</name>
<dbReference type="STRING" id="571915.CMUST_12320"/>
<gene>
    <name evidence="1" type="ORF">CMUST_12320</name>
</gene>
<sequence length="69" mass="8256">MISFLIEYNRKTGFVDVVEYSDPRLAFQERFRRTESRPSRDIEVVVVQADSLEVIRESHSRYFMREVAV</sequence>
<dbReference type="Proteomes" id="UP000035199">
    <property type="component" value="Chromosome"/>
</dbReference>
<reference evidence="1 2" key="1">
    <citation type="journal article" date="2015" name="Genome Announc.">
        <title>Complete Genome Sequence of the Type Strain Corynebacterium mustelae DSM 45274, Isolated from Various Tissues of a Male Ferret with Lethal Sepsis.</title>
        <authorList>
            <person name="Ruckert C."/>
            <person name="Eimer J."/>
            <person name="Winkler A."/>
            <person name="Tauch A."/>
        </authorList>
    </citation>
    <scope>NUCLEOTIDE SEQUENCE [LARGE SCALE GENOMIC DNA]</scope>
    <source>
        <strain evidence="1 2">DSM 45274</strain>
    </source>
</reference>
<evidence type="ECO:0000313" key="1">
    <source>
        <dbReference type="EMBL" id="AKK06770.1"/>
    </source>
</evidence>